<feature type="compositionally biased region" description="Polar residues" evidence="1">
    <location>
        <begin position="112"/>
        <end position="124"/>
    </location>
</feature>
<dbReference type="OrthoDB" id="10673221at2759"/>
<proteinExistence type="predicted"/>
<feature type="compositionally biased region" description="Basic and acidic residues" evidence="1">
    <location>
        <begin position="54"/>
        <end position="92"/>
    </location>
</feature>
<feature type="compositionally biased region" description="Polar residues" evidence="1">
    <location>
        <begin position="189"/>
        <end position="208"/>
    </location>
</feature>
<protein>
    <submittedName>
        <fullName evidence="2 4">Uncharacterized protein</fullName>
    </submittedName>
</protein>
<dbReference type="Proteomes" id="UP000504636">
    <property type="component" value="Unplaced"/>
</dbReference>
<dbReference type="AlphaFoldDB" id="A0A6A6Z8U9"/>
<organism evidence="2">
    <name type="scientific">Mytilinidion resinicola</name>
    <dbReference type="NCBI Taxonomy" id="574789"/>
    <lineage>
        <taxon>Eukaryota</taxon>
        <taxon>Fungi</taxon>
        <taxon>Dikarya</taxon>
        <taxon>Ascomycota</taxon>
        <taxon>Pezizomycotina</taxon>
        <taxon>Dothideomycetes</taxon>
        <taxon>Pleosporomycetidae</taxon>
        <taxon>Mytilinidiales</taxon>
        <taxon>Mytilinidiaceae</taxon>
        <taxon>Mytilinidion</taxon>
    </lineage>
</organism>
<keyword evidence="3" id="KW-1185">Reference proteome</keyword>
<feature type="compositionally biased region" description="Polar residues" evidence="1">
    <location>
        <begin position="246"/>
        <end position="256"/>
    </location>
</feature>
<evidence type="ECO:0000313" key="4">
    <source>
        <dbReference type="RefSeq" id="XP_033583679.1"/>
    </source>
</evidence>
<reference evidence="4" key="3">
    <citation type="submission" date="2025-04" db="UniProtKB">
        <authorList>
            <consortium name="RefSeq"/>
        </authorList>
    </citation>
    <scope>IDENTIFICATION</scope>
    <source>
        <strain evidence="4">CBS 304.34</strain>
    </source>
</reference>
<evidence type="ECO:0000313" key="2">
    <source>
        <dbReference type="EMBL" id="KAF2816715.1"/>
    </source>
</evidence>
<reference evidence="4" key="2">
    <citation type="submission" date="2020-04" db="EMBL/GenBank/DDBJ databases">
        <authorList>
            <consortium name="NCBI Genome Project"/>
        </authorList>
    </citation>
    <scope>NUCLEOTIDE SEQUENCE</scope>
    <source>
        <strain evidence="4">CBS 304.34</strain>
    </source>
</reference>
<dbReference type="EMBL" id="MU003693">
    <property type="protein sequence ID" value="KAF2816715.1"/>
    <property type="molecule type" value="Genomic_DNA"/>
</dbReference>
<sequence length="428" mass="46988">MNSSTLPAGAAKQVAAPKGSTDKTPSSGIISNRQSPKSPMVIPPPEEAQFDFDTTDRDTLEHLLYDALTKDAEEIPGSKRKRKEDQDSEKESSTNAIKRARVDGYSPKINPPASSIKTPKTTETIVKPLKKRSSEQLVHDASKNQGWKPSSSKRKRQVELDTEKGDHTASPKRARIGDKPFNTDPVDSAIQNTDTKATTPKLTDSPGNAFNYLFEEDGLPEAPTSPPRRKDSTYASNPLSGADPASQRSNPSLSTDTHGDAFKYLFEDEDLPPPPPPTRPRSTVPPPTPTCPRFAVAAANPTYNRSEATASVRRLFGERSTYPTNSRFPTPAPALKHRRSAAAARQTHKSRALVSLLNHDAVRARTTYAIAGDPRVFIQNDYEVEEEESLEAQEEYALMLYINCHEDDKNPGRLSWDEAMGERQGGGV</sequence>
<dbReference type="RefSeq" id="XP_033583679.1">
    <property type="nucleotide sequence ID" value="XM_033724956.1"/>
</dbReference>
<feature type="compositionally biased region" description="Pro residues" evidence="1">
    <location>
        <begin position="272"/>
        <end position="288"/>
    </location>
</feature>
<feature type="compositionally biased region" description="Basic and acidic residues" evidence="1">
    <location>
        <begin position="132"/>
        <end position="142"/>
    </location>
</feature>
<dbReference type="GeneID" id="54465849"/>
<feature type="compositionally biased region" description="Polar residues" evidence="1">
    <location>
        <begin position="22"/>
        <end position="37"/>
    </location>
</feature>
<accession>A0A6A6Z8U9</accession>
<reference evidence="2 4" key="1">
    <citation type="journal article" date="2020" name="Stud. Mycol.">
        <title>101 Dothideomycetes genomes: a test case for predicting lifestyles and emergence of pathogens.</title>
        <authorList>
            <person name="Haridas S."/>
            <person name="Albert R."/>
            <person name="Binder M."/>
            <person name="Bloem J."/>
            <person name="Labutti K."/>
            <person name="Salamov A."/>
            <person name="Andreopoulos B."/>
            <person name="Baker S."/>
            <person name="Barry K."/>
            <person name="Bills G."/>
            <person name="Bluhm B."/>
            <person name="Cannon C."/>
            <person name="Castanera R."/>
            <person name="Culley D."/>
            <person name="Daum C."/>
            <person name="Ezra D."/>
            <person name="Gonzalez J."/>
            <person name="Henrissat B."/>
            <person name="Kuo A."/>
            <person name="Liang C."/>
            <person name="Lipzen A."/>
            <person name="Lutzoni F."/>
            <person name="Magnuson J."/>
            <person name="Mondo S."/>
            <person name="Nolan M."/>
            <person name="Ohm R."/>
            <person name="Pangilinan J."/>
            <person name="Park H.-J."/>
            <person name="Ramirez L."/>
            <person name="Alfaro M."/>
            <person name="Sun H."/>
            <person name="Tritt A."/>
            <person name="Yoshinaga Y."/>
            <person name="Zwiers L.-H."/>
            <person name="Turgeon B."/>
            <person name="Goodwin S."/>
            <person name="Spatafora J."/>
            <person name="Crous P."/>
            <person name="Grigoriev I."/>
        </authorList>
    </citation>
    <scope>NUCLEOTIDE SEQUENCE</scope>
    <source>
        <strain evidence="2 4">CBS 304.34</strain>
    </source>
</reference>
<feature type="region of interest" description="Disordered" evidence="1">
    <location>
        <begin position="1"/>
        <end position="288"/>
    </location>
</feature>
<name>A0A6A6Z8U9_9PEZI</name>
<gene>
    <name evidence="2 4" type="ORF">BDZ99DRAFT_515293</name>
</gene>
<evidence type="ECO:0000313" key="3">
    <source>
        <dbReference type="Proteomes" id="UP000504636"/>
    </source>
</evidence>
<evidence type="ECO:0000256" key="1">
    <source>
        <dbReference type="SAM" id="MobiDB-lite"/>
    </source>
</evidence>
<feature type="compositionally biased region" description="Basic and acidic residues" evidence="1">
    <location>
        <begin position="157"/>
        <end position="169"/>
    </location>
</feature>